<feature type="transmembrane region" description="Helical" evidence="6">
    <location>
        <begin position="219"/>
        <end position="239"/>
    </location>
</feature>
<keyword evidence="5 6" id="KW-0472">Membrane</keyword>
<feature type="domain" description="ABC3 transporter permease C-terminal" evidence="7">
    <location>
        <begin position="61"/>
        <end position="167"/>
    </location>
</feature>
<name>A0A1V4IVZ0_9CLOT</name>
<evidence type="ECO:0000256" key="3">
    <source>
        <dbReference type="ARBA" id="ARBA00022692"/>
    </source>
</evidence>
<evidence type="ECO:0000256" key="4">
    <source>
        <dbReference type="ARBA" id="ARBA00022989"/>
    </source>
</evidence>
<dbReference type="OrthoDB" id="1937696at2"/>
<dbReference type="PANTHER" id="PTHR46795">
    <property type="entry name" value="ABC TRANSPORTER PERMEASE-RELATED-RELATED"/>
    <property type="match status" value="1"/>
</dbReference>
<reference evidence="8 9" key="1">
    <citation type="submission" date="2017-03" db="EMBL/GenBank/DDBJ databases">
        <title>Genome sequence of Clostridium oryzae DSM 28571.</title>
        <authorList>
            <person name="Poehlein A."/>
            <person name="Daniel R."/>
        </authorList>
    </citation>
    <scope>NUCLEOTIDE SEQUENCE [LARGE SCALE GENOMIC DNA]</scope>
    <source>
        <strain evidence="8 9">DSM 28571</strain>
    </source>
</reference>
<keyword evidence="3 6" id="KW-0812">Transmembrane</keyword>
<dbReference type="EMBL" id="MZGV01000006">
    <property type="protein sequence ID" value="OPJ63954.1"/>
    <property type="molecule type" value="Genomic_DNA"/>
</dbReference>
<sequence length="427" mass="50330">MNYFVMARNSLKKNIGKQTTFIITCIVSSTLYFLYGTLIYNRGRKVAEPTNLLGITLKSSMAIIIIMLGCFIIYSYTSYIRRRSRDFKILMLLGMTKKELIICLLLENLFLMLICVGIGIILGTIFSRFFFILTINYVGSPNLSFSLSKINYIYTLYFFIVLYLFTAKRTGKLIRSIDTLNKVKTSKCKGKMRETMKAVLLMFFIAMAIYTKAKEKQNIHLYAWIVCMLILYVMIFYISKIVMHILRRKNSFYKNNFLLMKQLVRNIEQDDVFIFFLSCAGFLFITYNVFCHVDLFIRYSKHISSQEINIFKFISIFTNIVFCAISSSIMYFKSQMELENTYDYFKKLYMLGMTKEEHKLLIKYRLISVFFTPITLYSIVSIVFITTIEIYMGITIFTEVKIIALSYFFTLYGYNKAKKLYYEINML</sequence>
<feature type="transmembrane region" description="Helical" evidence="6">
    <location>
        <begin position="60"/>
        <end position="79"/>
    </location>
</feature>
<evidence type="ECO:0000256" key="6">
    <source>
        <dbReference type="SAM" id="Phobius"/>
    </source>
</evidence>
<dbReference type="InterPro" id="IPR003838">
    <property type="entry name" value="ABC3_permease_C"/>
</dbReference>
<dbReference type="AlphaFoldDB" id="A0A1V4IVZ0"/>
<feature type="transmembrane region" description="Helical" evidence="6">
    <location>
        <begin position="100"/>
        <end position="130"/>
    </location>
</feature>
<comment type="subcellular location">
    <subcellularLocation>
        <location evidence="1">Cell membrane</location>
        <topology evidence="1">Multi-pass membrane protein</topology>
    </subcellularLocation>
</comment>
<gene>
    <name evidence="8" type="primary">bceB_1</name>
    <name evidence="8" type="ORF">CLORY_08260</name>
</gene>
<evidence type="ECO:0000256" key="2">
    <source>
        <dbReference type="ARBA" id="ARBA00022475"/>
    </source>
</evidence>
<comment type="caution">
    <text evidence="8">The sequence shown here is derived from an EMBL/GenBank/DDBJ whole genome shotgun (WGS) entry which is preliminary data.</text>
</comment>
<feature type="transmembrane region" description="Helical" evidence="6">
    <location>
        <begin position="21"/>
        <end position="40"/>
    </location>
</feature>
<feature type="transmembrane region" description="Helical" evidence="6">
    <location>
        <begin position="272"/>
        <end position="290"/>
    </location>
</feature>
<feature type="transmembrane region" description="Helical" evidence="6">
    <location>
        <begin position="364"/>
        <end position="384"/>
    </location>
</feature>
<evidence type="ECO:0000313" key="9">
    <source>
        <dbReference type="Proteomes" id="UP000190080"/>
    </source>
</evidence>
<proteinExistence type="predicted"/>
<feature type="transmembrane region" description="Helical" evidence="6">
    <location>
        <begin position="390"/>
        <end position="414"/>
    </location>
</feature>
<evidence type="ECO:0000313" key="8">
    <source>
        <dbReference type="EMBL" id="OPJ63954.1"/>
    </source>
</evidence>
<feature type="transmembrane region" description="Helical" evidence="6">
    <location>
        <begin position="195"/>
        <end position="213"/>
    </location>
</feature>
<dbReference type="Pfam" id="PF02687">
    <property type="entry name" value="FtsX"/>
    <property type="match status" value="1"/>
</dbReference>
<dbReference type="STRING" id="1450648.CLORY_08260"/>
<accession>A0A1V4IVZ0</accession>
<organism evidence="8 9">
    <name type="scientific">Clostridium oryzae</name>
    <dbReference type="NCBI Taxonomy" id="1450648"/>
    <lineage>
        <taxon>Bacteria</taxon>
        <taxon>Bacillati</taxon>
        <taxon>Bacillota</taxon>
        <taxon>Clostridia</taxon>
        <taxon>Eubacteriales</taxon>
        <taxon>Clostridiaceae</taxon>
        <taxon>Clostridium</taxon>
    </lineage>
</organism>
<feature type="transmembrane region" description="Helical" evidence="6">
    <location>
        <begin position="310"/>
        <end position="332"/>
    </location>
</feature>
<keyword evidence="2" id="KW-1003">Cell membrane</keyword>
<keyword evidence="9" id="KW-1185">Reference proteome</keyword>
<evidence type="ECO:0000256" key="5">
    <source>
        <dbReference type="ARBA" id="ARBA00023136"/>
    </source>
</evidence>
<evidence type="ECO:0000256" key="1">
    <source>
        <dbReference type="ARBA" id="ARBA00004651"/>
    </source>
</evidence>
<evidence type="ECO:0000259" key="7">
    <source>
        <dbReference type="Pfam" id="PF02687"/>
    </source>
</evidence>
<dbReference type="Proteomes" id="UP000190080">
    <property type="component" value="Unassembled WGS sequence"/>
</dbReference>
<dbReference type="InterPro" id="IPR052536">
    <property type="entry name" value="ABC-4_Integral_Memb_Prot"/>
</dbReference>
<dbReference type="GO" id="GO:0005886">
    <property type="term" value="C:plasma membrane"/>
    <property type="evidence" value="ECO:0007669"/>
    <property type="project" value="UniProtKB-SubCell"/>
</dbReference>
<feature type="transmembrane region" description="Helical" evidence="6">
    <location>
        <begin position="150"/>
        <end position="167"/>
    </location>
</feature>
<keyword evidence="4 6" id="KW-1133">Transmembrane helix</keyword>
<protein>
    <submittedName>
        <fullName evidence="8">Bacitracin export permease protein BceB</fullName>
    </submittedName>
</protein>